<feature type="transmembrane region" description="Helical" evidence="1">
    <location>
        <begin position="124"/>
        <end position="144"/>
    </location>
</feature>
<evidence type="ECO:0008006" key="4">
    <source>
        <dbReference type="Google" id="ProtNLM"/>
    </source>
</evidence>
<reference evidence="2 3" key="1">
    <citation type="submission" date="2012-02" db="EMBL/GenBank/DDBJ databases">
        <title>Complete genome sequence of Phycisphaera mikurensis NBRC 102666.</title>
        <authorList>
            <person name="Ankai A."/>
            <person name="Hosoyama A."/>
            <person name="Terui Y."/>
            <person name="Sekine M."/>
            <person name="Fukai R."/>
            <person name="Kato Y."/>
            <person name="Nakamura S."/>
            <person name="Yamada-Narita S."/>
            <person name="Kawakoshi A."/>
            <person name="Fukunaga Y."/>
            <person name="Yamazaki S."/>
            <person name="Fujita N."/>
        </authorList>
    </citation>
    <scope>NUCLEOTIDE SEQUENCE [LARGE SCALE GENOMIC DNA]</scope>
    <source>
        <strain evidence="3">NBRC 102666 / KCTC 22515 / FYK2301M01</strain>
    </source>
</reference>
<feature type="transmembrane region" description="Helical" evidence="1">
    <location>
        <begin position="42"/>
        <end position="61"/>
    </location>
</feature>
<feature type="transmembrane region" description="Helical" evidence="1">
    <location>
        <begin position="73"/>
        <end position="92"/>
    </location>
</feature>
<evidence type="ECO:0000313" key="3">
    <source>
        <dbReference type="Proteomes" id="UP000007881"/>
    </source>
</evidence>
<keyword evidence="1" id="KW-0472">Membrane</keyword>
<protein>
    <recommendedName>
        <fullName evidence="4">CAAX amino terminal protease family protein</fullName>
    </recommendedName>
</protein>
<accession>I0IHX8</accession>
<dbReference type="Proteomes" id="UP000007881">
    <property type="component" value="Chromosome"/>
</dbReference>
<keyword evidence="1" id="KW-1133">Transmembrane helix</keyword>
<organism evidence="2 3">
    <name type="scientific">Phycisphaera mikurensis (strain NBRC 102666 / KCTC 22515 / FYK2301M01)</name>
    <dbReference type="NCBI Taxonomy" id="1142394"/>
    <lineage>
        <taxon>Bacteria</taxon>
        <taxon>Pseudomonadati</taxon>
        <taxon>Planctomycetota</taxon>
        <taxon>Phycisphaerae</taxon>
        <taxon>Phycisphaerales</taxon>
        <taxon>Phycisphaeraceae</taxon>
        <taxon>Phycisphaera</taxon>
    </lineage>
</organism>
<dbReference type="KEGG" id="phm:PSMK_27070"/>
<name>I0IHX8_PHYMF</name>
<feature type="transmembrane region" description="Helical" evidence="1">
    <location>
        <begin position="229"/>
        <end position="247"/>
    </location>
</feature>
<keyword evidence="1" id="KW-0812">Transmembrane</keyword>
<dbReference type="OrthoDB" id="9787923at2"/>
<dbReference type="HOGENOM" id="CLU_969282_0_0_0"/>
<sequence length="287" mass="31302">MLVRLDKWMAASPWHPRVTPFFVYILGLAVSGALTPEGRLGAYAYLPLYALICGVIVFLLWRYRALTPELNLRFHWTVLPSAGLLLAAWLLLGHGYNRLMGVEDARVALADADVFGPLAAGSTLAFGAAFVARGLGMSLVVPLFEELFVRSAVLRAVHRWRGTRTGLLQFAGDMPGLGDAIAERPSVEAAQKEPPALTKQLIETSLGAVTLFSAFASTVVFAASHGVRDWAGCFACGFVWCAMIAYTNRPSLPEDRRAGLGPVIWSHGLVNAGLWGWTWWSGDWQFL</sequence>
<feature type="transmembrane region" description="Helical" evidence="1">
    <location>
        <begin position="201"/>
        <end position="223"/>
    </location>
</feature>
<feature type="transmembrane region" description="Helical" evidence="1">
    <location>
        <begin position="259"/>
        <end position="280"/>
    </location>
</feature>
<dbReference type="RefSeq" id="WP_014438079.1">
    <property type="nucleotide sequence ID" value="NC_017080.1"/>
</dbReference>
<keyword evidence="3" id="KW-1185">Reference proteome</keyword>
<evidence type="ECO:0000256" key="1">
    <source>
        <dbReference type="SAM" id="Phobius"/>
    </source>
</evidence>
<dbReference type="EMBL" id="AP012338">
    <property type="protein sequence ID" value="BAM04866.1"/>
    <property type="molecule type" value="Genomic_DNA"/>
</dbReference>
<dbReference type="STRING" id="1142394.PSMK_27070"/>
<gene>
    <name evidence="2" type="ordered locus">PSMK_27070</name>
</gene>
<dbReference type="AlphaFoldDB" id="I0IHX8"/>
<proteinExistence type="predicted"/>
<evidence type="ECO:0000313" key="2">
    <source>
        <dbReference type="EMBL" id="BAM04866.1"/>
    </source>
</evidence>